<comment type="caution">
    <text evidence="1">The sequence shown here is derived from an EMBL/GenBank/DDBJ whole genome shotgun (WGS) entry which is preliminary data.</text>
</comment>
<sequence>MLDYLVQISVEETGKQFVGTFSDADLVHLLSPRTGRAFDLENYKAYLTPDGKISLARKPSYEEYTTLTLAELVRALRSAVSIKMW</sequence>
<accession>A0A1E7WZW9</accession>
<dbReference type="RefSeq" id="WP_070247209.1">
    <property type="nucleotide sequence ID" value="NZ_LROM01000066.1"/>
</dbReference>
<dbReference type="EMBL" id="LROM01000066">
    <property type="protein sequence ID" value="OFA05377.1"/>
    <property type="molecule type" value="Genomic_DNA"/>
</dbReference>
<evidence type="ECO:0000313" key="1">
    <source>
        <dbReference type="EMBL" id="OFA05377.1"/>
    </source>
</evidence>
<proteinExistence type="predicted"/>
<gene>
    <name evidence="1" type="ORF">DUPY_14910</name>
</gene>
<reference evidence="2" key="1">
    <citation type="journal article" date="2016" name="Front. Microbiol.">
        <title>Molecular Keys to the Janthinobacterium and Duganella spp. Interaction with the Plant Pathogen Fusarium graminearum.</title>
        <authorList>
            <person name="Haack F.S."/>
            <person name="Poehlein A."/>
            <person name="Kroger C."/>
            <person name="Voigt C.A."/>
            <person name="Piepenbring M."/>
            <person name="Bode H.B."/>
            <person name="Daniel R."/>
            <person name="Schafer W."/>
            <person name="Streit W.R."/>
        </authorList>
    </citation>
    <scope>NUCLEOTIDE SEQUENCE [LARGE SCALE GENOMIC DNA]</scope>
    <source>
        <strain evidence="2">T54</strain>
    </source>
</reference>
<evidence type="ECO:0000313" key="2">
    <source>
        <dbReference type="Proteomes" id="UP000175989"/>
    </source>
</evidence>
<protein>
    <submittedName>
        <fullName evidence="1">Uncharacterized protein</fullName>
    </submittedName>
</protein>
<dbReference type="AlphaFoldDB" id="A0A1E7WZW9"/>
<organism evidence="1 2">
    <name type="scientific">Duganella phyllosphaerae</name>
    <dbReference type="NCBI Taxonomy" id="762836"/>
    <lineage>
        <taxon>Bacteria</taxon>
        <taxon>Pseudomonadati</taxon>
        <taxon>Pseudomonadota</taxon>
        <taxon>Betaproteobacteria</taxon>
        <taxon>Burkholderiales</taxon>
        <taxon>Oxalobacteraceae</taxon>
        <taxon>Telluria group</taxon>
        <taxon>Duganella</taxon>
    </lineage>
</organism>
<name>A0A1E7WZW9_9BURK</name>
<dbReference type="Proteomes" id="UP000175989">
    <property type="component" value="Unassembled WGS sequence"/>
</dbReference>
<keyword evidence="2" id="KW-1185">Reference proteome</keyword>